<proteinExistence type="predicted"/>
<gene>
    <name evidence="5" type="ORF">LX80_01788</name>
</gene>
<dbReference type="Gene3D" id="1.25.40.10">
    <property type="entry name" value="Tetratricopeptide repeat domain"/>
    <property type="match status" value="2"/>
</dbReference>
<dbReference type="InterPro" id="IPR019734">
    <property type="entry name" value="TPR_rpt"/>
</dbReference>
<keyword evidence="2 3" id="KW-0802">TPR repeat</keyword>
<dbReference type="SMART" id="SM00028">
    <property type="entry name" value="TPR"/>
    <property type="match status" value="3"/>
</dbReference>
<evidence type="ECO:0000256" key="2">
    <source>
        <dbReference type="ARBA" id="ARBA00022803"/>
    </source>
</evidence>
<protein>
    <submittedName>
        <fullName evidence="5">Tetratricopeptide repeat protein</fullName>
    </submittedName>
</protein>
<evidence type="ECO:0000256" key="1">
    <source>
        <dbReference type="ARBA" id="ARBA00022737"/>
    </source>
</evidence>
<accession>A0A2W7RTY5</accession>
<dbReference type="InterPro" id="IPR051685">
    <property type="entry name" value="Ycf3/AcsC/BcsC/TPR_MFPF"/>
</dbReference>
<dbReference type="RefSeq" id="WP_111295425.1">
    <property type="nucleotide sequence ID" value="NZ_QKZV01000005.1"/>
</dbReference>
<dbReference type="Pfam" id="PF13181">
    <property type="entry name" value="TPR_8"/>
    <property type="match status" value="1"/>
</dbReference>
<dbReference type="AlphaFoldDB" id="A0A2W7RTY5"/>
<evidence type="ECO:0000256" key="3">
    <source>
        <dbReference type="PROSITE-ProRule" id="PRU00339"/>
    </source>
</evidence>
<feature type="compositionally biased region" description="Low complexity" evidence="4">
    <location>
        <begin position="139"/>
        <end position="173"/>
    </location>
</feature>
<dbReference type="InterPro" id="IPR011990">
    <property type="entry name" value="TPR-like_helical_dom_sf"/>
</dbReference>
<evidence type="ECO:0000313" key="6">
    <source>
        <dbReference type="Proteomes" id="UP000249720"/>
    </source>
</evidence>
<comment type="caution">
    <text evidence="5">The sequence shown here is derived from an EMBL/GenBank/DDBJ whole genome shotgun (WGS) entry which is preliminary data.</text>
</comment>
<reference evidence="5 6" key="1">
    <citation type="submission" date="2018-06" db="EMBL/GenBank/DDBJ databases">
        <title>Genomic Encyclopedia of Archaeal and Bacterial Type Strains, Phase II (KMG-II): from individual species to whole genera.</title>
        <authorList>
            <person name="Goeker M."/>
        </authorList>
    </citation>
    <scope>NUCLEOTIDE SEQUENCE [LARGE SCALE GENOMIC DNA]</scope>
    <source>
        <strain evidence="5 6">DSM 23241</strain>
    </source>
</reference>
<keyword evidence="6" id="KW-1185">Reference proteome</keyword>
<feature type="repeat" description="TPR" evidence="3">
    <location>
        <begin position="24"/>
        <end position="57"/>
    </location>
</feature>
<sequence length="196" mass="22596">MKQWIAILVFVVPAIGSRAQNKQEQALLYKANQLYQSGHYNEAEQWYDKVLELNPNNSIALFNKANALQQQKNYEAAAKQFEQAAAVTNDNDLKAKAYYNSGVAAIKQQQLANAINAWKQSLLLNPYSDSARNNLQKALNEQKKQQQNNQQNKPQPKNPLNKQQADNLLNQLRQQEKELQQYEKQKLKPVNTEKDW</sequence>
<organism evidence="5 6">
    <name type="scientific">Hydrotalea sandarakina</name>
    <dbReference type="NCBI Taxonomy" id="1004304"/>
    <lineage>
        <taxon>Bacteria</taxon>
        <taxon>Pseudomonadati</taxon>
        <taxon>Bacteroidota</taxon>
        <taxon>Chitinophagia</taxon>
        <taxon>Chitinophagales</taxon>
        <taxon>Chitinophagaceae</taxon>
        <taxon>Hydrotalea</taxon>
    </lineage>
</organism>
<keyword evidence="1" id="KW-0677">Repeat</keyword>
<name>A0A2W7RTY5_9BACT</name>
<dbReference type="OrthoDB" id="1525165at2"/>
<dbReference type="SUPFAM" id="SSF48452">
    <property type="entry name" value="TPR-like"/>
    <property type="match status" value="1"/>
</dbReference>
<dbReference type="PANTHER" id="PTHR44943:SF8">
    <property type="entry name" value="TPR REPEAT-CONTAINING PROTEIN MJ0263"/>
    <property type="match status" value="1"/>
</dbReference>
<dbReference type="PROSITE" id="PS50005">
    <property type="entry name" value="TPR"/>
    <property type="match status" value="2"/>
</dbReference>
<feature type="repeat" description="TPR" evidence="3">
    <location>
        <begin position="95"/>
        <end position="128"/>
    </location>
</feature>
<dbReference type="Proteomes" id="UP000249720">
    <property type="component" value="Unassembled WGS sequence"/>
</dbReference>
<evidence type="ECO:0000313" key="5">
    <source>
        <dbReference type="EMBL" id="PZX62306.1"/>
    </source>
</evidence>
<dbReference type="PANTHER" id="PTHR44943">
    <property type="entry name" value="CELLULOSE SYNTHASE OPERON PROTEIN C"/>
    <property type="match status" value="1"/>
</dbReference>
<evidence type="ECO:0000256" key="4">
    <source>
        <dbReference type="SAM" id="MobiDB-lite"/>
    </source>
</evidence>
<feature type="region of interest" description="Disordered" evidence="4">
    <location>
        <begin position="139"/>
        <end position="174"/>
    </location>
</feature>
<dbReference type="Pfam" id="PF13432">
    <property type="entry name" value="TPR_16"/>
    <property type="match status" value="1"/>
</dbReference>
<dbReference type="EMBL" id="QKZV01000005">
    <property type="protein sequence ID" value="PZX62306.1"/>
    <property type="molecule type" value="Genomic_DNA"/>
</dbReference>